<proteinExistence type="predicted"/>
<reference evidence="1" key="1">
    <citation type="submission" date="2004-08" db="EMBL/GenBank/DDBJ databases">
        <title>Mutation in Agrobacterium vitis may affect grape necrosis and tobacco hypersensitive response.</title>
        <authorList>
            <person name="Hao G."/>
            <person name="Burr T.J."/>
        </authorList>
    </citation>
    <scope>NUCLEOTIDE SEQUENCE</scope>
    <source>
        <strain evidence="1">F2/5</strain>
    </source>
</reference>
<dbReference type="AlphaFoldDB" id="A7XEF0"/>
<evidence type="ECO:0000313" key="1">
    <source>
        <dbReference type="EMBL" id="AAW78384.1"/>
    </source>
</evidence>
<name>A7XEF0_AGRVI</name>
<sequence>MKIAASSRSREQNPLWRLYCGLHKRERFSMKYVLPILLATAMPAMAQSPQLEQACHMVLQNFLMKPDVKIGQTQSFPELTPPGARISFSERQDVDATKMDDVIDCEFQKATAPFGLTKFCISSTCYSQGERADDRRRRFEEMQALMNRK</sequence>
<protein>
    <submittedName>
        <fullName evidence="1">Uncharacterized protein</fullName>
    </submittedName>
</protein>
<dbReference type="EMBL" id="AY738617">
    <property type="protein sequence ID" value="AAW78384.1"/>
    <property type="molecule type" value="Genomic_DNA"/>
</dbReference>
<dbReference type="RefSeq" id="WP_234903490.1">
    <property type="nucleotide sequence ID" value="NZ_AP023273.1"/>
</dbReference>
<accession>A7XEF0</accession>
<organism evidence="1">
    <name type="scientific">Agrobacterium vitis</name>
    <name type="common">Rhizobium vitis</name>
    <dbReference type="NCBI Taxonomy" id="373"/>
    <lineage>
        <taxon>Bacteria</taxon>
        <taxon>Pseudomonadati</taxon>
        <taxon>Pseudomonadota</taxon>
        <taxon>Alphaproteobacteria</taxon>
        <taxon>Hyphomicrobiales</taxon>
        <taxon>Rhizobiaceae</taxon>
        <taxon>Rhizobium/Agrobacterium group</taxon>
        <taxon>Agrobacterium</taxon>
    </lineage>
</organism>